<dbReference type="EMBL" id="JAATJV010304600">
    <property type="protein sequence ID" value="MBZ3877747.1"/>
    <property type="molecule type" value="Genomic_DNA"/>
</dbReference>
<feature type="region of interest" description="Disordered" evidence="10">
    <location>
        <begin position="365"/>
        <end position="398"/>
    </location>
</feature>
<reference evidence="12" key="1">
    <citation type="submission" date="2020-03" db="EMBL/GenBank/DDBJ databases">
        <title>Studies in the Genomics of Life Span.</title>
        <authorList>
            <person name="Glass D."/>
        </authorList>
    </citation>
    <scope>NUCLEOTIDE SEQUENCE</scope>
    <source>
        <strain evidence="12">SUZIE</strain>
        <tissue evidence="12">Muscle</tissue>
    </source>
</reference>
<dbReference type="AlphaFoldDB" id="A0AA41MTJ6"/>
<dbReference type="GO" id="GO:0005802">
    <property type="term" value="C:trans-Golgi network"/>
    <property type="evidence" value="ECO:0007669"/>
    <property type="project" value="TreeGrafter"/>
</dbReference>
<dbReference type="GO" id="GO:0000139">
    <property type="term" value="C:Golgi membrane"/>
    <property type="evidence" value="ECO:0007669"/>
    <property type="project" value="GOC"/>
</dbReference>
<dbReference type="FunFam" id="1.10.3630.10:FF:000001">
    <property type="entry name" value="Golgi phosphoprotein 3"/>
    <property type="match status" value="1"/>
</dbReference>
<dbReference type="SUPFAM" id="SSF58014">
    <property type="entry name" value="Coiled-coil domain of nucleotide exchange factor GrpE"/>
    <property type="match status" value="1"/>
</dbReference>
<keyword evidence="8" id="KW-0143">Chaperone</keyword>
<evidence type="ECO:0000313" key="13">
    <source>
        <dbReference type="Proteomes" id="UP001166674"/>
    </source>
</evidence>
<keyword evidence="7" id="KW-0472">Membrane</keyword>
<dbReference type="Pfam" id="PF05719">
    <property type="entry name" value="GPP34"/>
    <property type="match status" value="1"/>
</dbReference>
<dbReference type="FunFam" id="3.90.20.20:FF:000003">
    <property type="entry name" value="GrpE protein homolog"/>
    <property type="match status" value="1"/>
</dbReference>
<evidence type="ECO:0000256" key="3">
    <source>
        <dbReference type="ARBA" id="ARBA00007284"/>
    </source>
</evidence>
<evidence type="ECO:0000256" key="9">
    <source>
        <dbReference type="SAM" id="Coils"/>
    </source>
</evidence>
<feature type="domain" description="HORMA" evidence="11">
    <location>
        <begin position="102"/>
        <end position="310"/>
    </location>
</feature>
<dbReference type="GO" id="GO:0032580">
    <property type="term" value="C:Golgi cisterna membrane"/>
    <property type="evidence" value="ECO:0007669"/>
    <property type="project" value="UniProtKB-SubCell"/>
</dbReference>
<dbReference type="GO" id="GO:0005829">
    <property type="term" value="C:cytosol"/>
    <property type="evidence" value="ECO:0007669"/>
    <property type="project" value="TreeGrafter"/>
</dbReference>
<dbReference type="GO" id="GO:0048194">
    <property type="term" value="P:Golgi vesicle budding"/>
    <property type="evidence" value="ECO:0007669"/>
    <property type="project" value="TreeGrafter"/>
</dbReference>
<evidence type="ECO:0000313" key="12">
    <source>
        <dbReference type="EMBL" id="MBZ3877747.1"/>
    </source>
</evidence>
<comment type="similarity">
    <text evidence="4">Belongs to the GrpE family.</text>
</comment>
<keyword evidence="13" id="KW-1185">Reference proteome</keyword>
<dbReference type="PANTHER" id="PTHR12704:SF4">
    <property type="entry name" value="GOLGI PHOSPHOPROTEIN 3-LIKE"/>
    <property type="match status" value="1"/>
</dbReference>
<evidence type="ECO:0000256" key="4">
    <source>
        <dbReference type="ARBA" id="ARBA00009054"/>
    </source>
</evidence>
<dbReference type="InterPro" id="IPR003511">
    <property type="entry name" value="HORMA_dom"/>
</dbReference>
<dbReference type="GO" id="GO:0007030">
    <property type="term" value="P:Golgi organization"/>
    <property type="evidence" value="ECO:0007669"/>
    <property type="project" value="TreeGrafter"/>
</dbReference>
<keyword evidence="6" id="KW-0446">Lipid-binding</keyword>
<dbReference type="GO" id="GO:0006457">
    <property type="term" value="P:protein folding"/>
    <property type="evidence" value="ECO:0007669"/>
    <property type="project" value="InterPro"/>
</dbReference>
<accession>A0AA41MTJ6</accession>
<dbReference type="GO" id="GO:0043001">
    <property type="term" value="P:Golgi to plasma membrane protein transport"/>
    <property type="evidence" value="ECO:0007669"/>
    <property type="project" value="TreeGrafter"/>
</dbReference>
<dbReference type="Gene3D" id="3.90.20.20">
    <property type="match status" value="1"/>
</dbReference>
<comment type="subcellular location">
    <subcellularLocation>
        <location evidence="1">Golgi apparatus</location>
        <location evidence="1">Golgi stack membrane</location>
        <topology evidence="1">Peripheral membrane protein</topology>
        <orientation evidence="1">Cytoplasmic side</orientation>
    </subcellularLocation>
    <subcellularLocation>
        <location evidence="2">Golgi apparatus</location>
        <location evidence="2">trans-Golgi network membrane</location>
        <topology evidence="2">Peripheral membrane protein</topology>
        <orientation evidence="2">Cytoplasmic side</orientation>
    </subcellularLocation>
</comment>
<evidence type="ECO:0000259" key="11">
    <source>
        <dbReference type="PROSITE" id="PS50815"/>
    </source>
</evidence>
<dbReference type="Proteomes" id="UP001166674">
    <property type="component" value="Unassembled WGS sequence"/>
</dbReference>
<evidence type="ECO:0000256" key="7">
    <source>
        <dbReference type="ARBA" id="ARBA00023136"/>
    </source>
</evidence>
<evidence type="ECO:0000256" key="6">
    <source>
        <dbReference type="ARBA" id="ARBA00023121"/>
    </source>
</evidence>
<evidence type="ECO:0000256" key="5">
    <source>
        <dbReference type="ARBA" id="ARBA00023034"/>
    </source>
</evidence>
<dbReference type="InterPro" id="IPR036570">
    <property type="entry name" value="HORMA_dom_sf"/>
</dbReference>
<dbReference type="InterPro" id="IPR038261">
    <property type="entry name" value="GPP34-like_sf"/>
</dbReference>
<dbReference type="PRINTS" id="PR00773">
    <property type="entry name" value="GRPEPROTEIN"/>
</dbReference>
<dbReference type="GO" id="GO:0006890">
    <property type="term" value="P:retrograde vesicle-mediated transport, Golgi to endoplasmic reticulum"/>
    <property type="evidence" value="ECO:0007669"/>
    <property type="project" value="TreeGrafter"/>
</dbReference>
<feature type="compositionally biased region" description="Basic and acidic residues" evidence="10">
    <location>
        <begin position="367"/>
        <end position="398"/>
    </location>
</feature>
<dbReference type="GO" id="GO:0070273">
    <property type="term" value="F:phosphatidylinositol-4-phosphate binding"/>
    <property type="evidence" value="ECO:0007669"/>
    <property type="project" value="InterPro"/>
</dbReference>
<comment type="caution">
    <text evidence="12">The sequence shown here is derived from an EMBL/GenBank/DDBJ whole genome shotgun (WGS) entry which is preliminary data.</text>
</comment>
<dbReference type="PROSITE" id="PS50815">
    <property type="entry name" value="HORMA"/>
    <property type="match status" value="1"/>
</dbReference>
<dbReference type="InterPro" id="IPR009012">
    <property type="entry name" value="GrpE_head"/>
</dbReference>
<dbReference type="GO" id="GO:0051087">
    <property type="term" value="F:protein-folding chaperone binding"/>
    <property type="evidence" value="ECO:0007669"/>
    <property type="project" value="InterPro"/>
</dbReference>
<gene>
    <name evidence="12" type="ORF">SUZIE_144485</name>
</gene>
<dbReference type="SUPFAM" id="SSF51064">
    <property type="entry name" value="Head domain of nucleotide exchange factor GrpE"/>
    <property type="match status" value="1"/>
</dbReference>
<dbReference type="Gene3D" id="1.10.3630.10">
    <property type="entry name" value="yeast vps74-n-term truncation variant domain like"/>
    <property type="match status" value="1"/>
</dbReference>
<dbReference type="InterPro" id="IPR008628">
    <property type="entry name" value="GPP34-like"/>
</dbReference>
<feature type="coiled-coil region" evidence="9">
    <location>
        <begin position="57"/>
        <end position="98"/>
    </location>
</feature>
<organism evidence="12 13">
    <name type="scientific">Sciurus carolinensis</name>
    <name type="common">Eastern gray squirrel</name>
    <dbReference type="NCBI Taxonomy" id="30640"/>
    <lineage>
        <taxon>Eukaryota</taxon>
        <taxon>Metazoa</taxon>
        <taxon>Chordata</taxon>
        <taxon>Craniata</taxon>
        <taxon>Vertebrata</taxon>
        <taxon>Euteleostomi</taxon>
        <taxon>Mammalia</taxon>
        <taxon>Eutheria</taxon>
        <taxon>Euarchontoglires</taxon>
        <taxon>Glires</taxon>
        <taxon>Rodentia</taxon>
        <taxon>Sciuromorpha</taxon>
        <taxon>Sciuridae</taxon>
        <taxon>Sciurinae</taxon>
        <taxon>Sciurini</taxon>
        <taxon>Sciurus</taxon>
    </lineage>
</organism>
<dbReference type="GO" id="GO:0042803">
    <property type="term" value="F:protein homodimerization activity"/>
    <property type="evidence" value="ECO:0007669"/>
    <property type="project" value="InterPro"/>
</dbReference>
<evidence type="ECO:0000256" key="2">
    <source>
        <dbReference type="ARBA" id="ARBA00004546"/>
    </source>
</evidence>
<dbReference type="Pfam" id="PF02301">
    <property type="entry name" value="HORMA"/>
    <property type="match status" value="1"/>
</dbReference>
<dbReference type="PANTHER" id="PTHR12704">
    <property type="entry name" value="TRANS-GOLGI PROTEIN GMX33"/>
    <property type="match status" value="1"/>
</dbReference>
<dbReference type="SUPFAM" id="SSF56019">
    <property type="entry name" value="The spindle assembly checkpoint protein mad2"/>
    <property type="match status" value="1"/>
</dbReference>
<comment type="similarity">
    <text evidence="3">Belongs to the GOLPH3/VPS74 family.</text>
</comment>
<dbReference type="InterPro" id="IPR013805">
    <property type="entry name" value="GrpE_CC"/>
</dbReference>
<keyword evidence="9" id="KW-0175">Coiled coil</keyword>
<evidence type="ECO:0000256" key="10">
    <source>
        <dbReference type="SAM" id="MobiDB-lite"/>
    </source>
</evidence>
<proteinExistence type="inferred from homology"/>
<dbReference type="Gene3D" id="3.30.900.10">
    <property type="entry name" value="HORMA domain"/>
    <property type="match status" value="1"/>
</dbReference>
<protein>
    <submittedName>
        <fullName evidence="12">Golgi phosphoprotein 3-like</fullName>
    </submittedName>
</protein>
<dbReference type="InterPro" id="IPR000740">
    <property type="entry name" value="GrpE"/>
</dbReference>
<sequence>MVAWCVRPVQHNLLALAFSLRPSPWLLCTATKQKNNDQRLEEDIRHNEQKTEPPSVDKNLLEEKVRLEEQLRDTMKKYKRALADTENLRQRSQKLVEEAKLYGIQGFCKDLLGVADILEKVTQSVPKEEIKDGNPHLKSPYKRLLLTKVQIQKVFPKHSLLKLDPLGAKFDPYEHEALFHIPVEGREPGTVALTISECYQFKFKYTKNGPIMDFISKNQSNESSMSSADTKKASILLIRKIYILMQNLGPLPNDVCLTMKLFYYDEVTPPDYQPPGFKDGDCEGVIFEGEPMYLNVGEVPTPFHTFKVKVTTEKERMENIDSAILSPKQLKTPLQKILMDKDDIEDDQEHYISKQVRMTTLTHRTRRTEINKNSEKKVESEEDNNQERIPDNEDSGDSKDIRLTLMEEVLLLGLKDKEGYTSFWNDCISSGLRGGILIELAMRGRISLEPPTMRKKRLLDRKVLLKSDSPTGDVLLDETLKHIKATEPTETVQTWIELLTGETWNPFKLQYQLRNVRERIAKNLVEKGILTTEKQNFLLFDMTTHPVTNTTEKQRLVKKLQDSVLERWVNDPQRMDRRTLALLVLAHSSDVLENVFSSLTDDKYDVAMNRAKDLVELDPEVEGTKHNATEMIWAVLAAFNKS</sequence>
<keyword evidence="5" id="KW-0333">Golgi apparatus</keyword>
<evidence type="ECO:0000256" key="1">
    <source>
        <dbReference type="ARBA" id="ARBA00004344"/>
    </source>
</evidence>
<evidence type="ECO:0000256" key="8">
    <source>
        <dbReference type="ARBA" id="ARBA00023186"/>
    </source>
</evidence>
<name>A0AA41MTJ6_SCICA</name>
<dbReference type="CDD" id="cd00446">
    <property type="entry name" value="GrpE"/>
    <property type="match status" value="1"/>
</dbReference>
<dbReference type="GO" id="GO:0000774">
    <property type="term" value="F:adenyl-nucleotide exchange factor activity"/>
    <property type="evidence" value="ECO:0007669"/>
    <property type="project" value="InterPro"/>
</dbReference>
<dbReference type="HAMAP" id="MF_01151">
    <property type="entry name" value="GrpE"/>
    <property type="match status" value="1"/>
</dbReference>